<dbReference type="InterPro" id="IPR024002">
    <property type="entry name" value="For/NO2_transpt_CS"/>
</dbReference>
<dbReference type="PROSITE" id="PS51371">
    <property type="entry name" value="CBS"/>
    <property type="match status" value="2"/>
</dbReference>
<evidence type="ECO:0000256" key="6">
    <source>
        <dbReference type="NCBIfam" id="TIGR04060"/>
    </source>
</evidence>
<feature type="domain" description="CBS" evidence="9">
    <location>
        <begin position="443"/>
        <end position="528"/>
    </location>
</feature>
<dbReference type="AlphaFoldDB" id="A0A6G9QJI3"/>
<keyword evidence="4 8" id="KW-0472">Membrane</keyword>
<evidence type="ECO:0000313" key="10">
    <source>
        <dbReference type="EMBL" id="QIR14225.1"/>
    </source>
</evidence>
<dbReference type="InterPro" id="IPR023271">
    <property type="entry name" value="Aquaporin-like"/>
</dbReference>
<comment type="subcellular location">
    <subcellularLocation>
        <location evidence="1">Membrane</location>
        <topology evidence="1">Multi-pass membrane protein</topology>
    </subcellularLocation>
</comment>
<evidence type="ECO:0000256" key="5">
    <source>
        <dbReference type="ARBA" id="ARBA00049660"/>
    </source>
</evidence>
<evidence type="ECO:0000256" key="1">
    <source>
        <dbReference type="ARBA" id="ARBA00004141"/>
    </source>
</evidence>
<keyword evidence="2 8" id="KW-0812">Transmembrane</keyword>
<keyword evidence="3 8" id="KW-1133">Transmembrane helix</keyword>
<dbReference type="Proteomes" id="UP000502608">
    <property type="component" value="Chromosome"/>
</dbReference>
<proteinExistence type="inferred from homology"/>
<feature type="transmembrane region" description="Helical" evidence="8">
    <location>
        <begin position="71"/>
        <end position="89"/>
    </location>
</feature>
<dbReference type="Pfam" id="PF00571">
    <property type="entry name" value="CBS"/>
    <property type="match status" value="3"/>
</dbReference>
<dbReference type="PROSITE" id="PS01005">
    <property type="entry name" value="FORMATE_NITRITE_TP_1"/>
    <property type="match status" value="1"/>
</dbReference>
<feature type="transmembrane region" description="Helical" evidence="8">
    <location>
        <begin position="196"/>
        <end position="216"/>
    </location>
</feature>
<reference evidence="10 11" key="1">
    <citation type="submission" date="2020-03" db="EMBL/GenBank/DDBJ databases">
        <title>Complete genome sequence of Shewanella sp.</title>
        <authorList>
            <person name="Kim Y.-S."/>
            <person name="Kim S.-J."/>
            <person name="Jung H.-K."/>
            <person name="Kim K.-H."/>
        </authorList>
    </citation>
    <scope>NUCLEOTIDE SEQUENCE [LARGE SCALE GENOMIC DNA]</scope>
    <source>
        <strain evidence="10 11">PN3F2</strain>
    </source>
</reference>
<dbReference type="InterPro" id="IPR000644">
    <property type="entry name" value="CBS_dom"/>
</dbReference>
<evidence type="ECO:0000256" key="4">
    <source>
        <dbReference type="ARBA" id="ARBA00023136"/>
    </source>
</evidence>
<protein>
    <recommendedName>
        <fullName evidence="6">Formate transporter FocA</fullName>
    </recommendedName>
</protein>
<feature type="transmembrane region" description="Helical" evidence="8">
    <location>
        <begin position="148"/>
        <end position="170"/>
    </location>
</feature>
<dbReference type="PANTHER" id="PTHR30520:SF6">
    <property type="entry name" value="FORMATE_NITRATE FAMILY TRANSPORTER (EUROFUNG)"/>
    <property type="match status" value="1"/>
</dbReference>
<feature type="transmembrane region" description="Helical" evidence="8">
    <location>
        <begin position="290"/>
        <end position="312"/>
    </location>
</feature>
<comment type="similarity">
    <text evidence="5">Belongs to the FNT transporter (TC 1.A.16) family.</text>
</comment>
<gene>
    <name evidence="10" type="primary">focA</name>
    <name evidence="10" type="ORF">HBH39_06775</name>
</gene>
<dbReference type="Gene3D" id="3.10.580.10">
    <property type="entry name" value="CBS-domain"/>
    <property type="match status" value="1"/>
</dbReference>
<evidence type="ECO:0000313" key="11">
    <source>
        <dbReference type="Proteomes" id="UP000502608"/>
    </source>
</evidence>
<evidence type="ECO:0000256" key="8">
    <source>
        <dbReference type="SAM" id="Phobius"/>
    </source>
</evidence>
<dbReference type="InterPro" id="IPR000292">
    <property type="entry name" value="For/NO2_transpt"/>
</dbReference>
<dbReference type="KEGG" id="saes:HBH39_06775"/>
<feature type="transmembrane region" description="Helical" evidence="8">
    <location>
        <begin position="223"/>
        <end position="242"/>
    </location>
</feature>
<dbReference type="SMART" id="SM00116">
    <property type="entry name" value="CBS"/>
    <property type="match status" value="2"/>
</dbReference>
<dbReference type="InterPro" id="IPR023999">
    <property type="entry name" value="Formate_transptr_FocA"/>
</dbReference>
<sequence length="528" mass="57345">MNSILSNPRVKGQQNTASELGTEYESIANKQIPNEAQLSKAQITTVPTISMYQQAEKYGVAKVNKSTWQSLGLATFAGAFIALAFVFYITVTTGATGSWGLVRFVGGLAFSLGLTLVVVCGGELFTSTVLSTIAWAQKLVSTKKLMQCWGRVYLGNLLGALLMLVLIMSARLYELDGGAWGANALNIALHKLHHSWGQAFALGVLCNMLVCLGIWMTFSSKDILTKSVLIMLPVAMFVSSGFEHSIANLFMVPLGILISHFASVEFFELAGLSTSQLADLTLSRFIFNNLIPVTLGNIVGGGIVVGLGYWAIESKSNSNSKLHITTPVLAECLSPLADPINFKHTILSNDIQSSEVPFGETTMPKTIKKLTVNQVMDMSPFSLSPELSVYEGLKRLSDAGERGAPVLNSQQQLLGFISQQDLLRSLWSEEYMRGISYKVADLMQKQVLTVAPNDSIADLIELMVVDRNKLFPVSDMGVLTGNSFVSYEERLRHAYANKPSSFPVLEEGKLVGVITREDIAAKVSAVYA</sequence>
<dbReference type="PANTHER" id="PTHR30520">
    <property type="entry name" value="FORMATE TRANSPORTER-RELATED"/>
    <property type="match status" value="1"/>
</dbReference>
<evidence type="ECO:0000256" key="7">
    <source>
        <dbReference type="PROSITE-ProRule" id="PRU00703"/>
    </source>
</evidence>
<feature type="transmembrane region" description="Helical" evidence="8">
    <location>
        <begin position="109"/>
        <end position="136"/>
    </location>
</feature>
<accession>A0A6G9QJI3</accession>
<keyword evidence="7" id="KW-0129">CBS domain</keyword>
<dbReference type="EMBL" id="CP050313">
    <property type="protein sequence ID" value="QIR14225.1"/>
    <property type="molecule type" value="Genomic_DNA"/>
</dbReference>
<dbReference type="InterPro" id="IPR046342">
    <property type="entry name" value="CBS_dom_sf"/>
</dbReference>
<keyword evidence="11" id="KW-1185">Reference proteome</keyword>
<name>A0A6G9QJI3_9GAMM</name>
<dbReference type="SUPFAM" id="SSF54631">
    <property type="entry name" value="CBS-domain pair"/>
    <property type="match status" value="1"/>
</dbReference>
<dbReference type="NCBIfam" id="TIGR04060">
    <property type="entry name" value="formate_focA"/>
    <property type="match status" value="1"/>
</dbReference>
<dbReference type="GO" id="GO:0005886">
    <property type="term" value="C:plasma membrane"/>
    <property type="evidence" value="ECO:0007669"/>
    <property type="project" value="UniProtKB-UniRule"/>
</dbReference>
<dbReference type="Pfam" id="PF01226">
    <property type="entry name" value="Form_Nir_trans"/>
    <property type="match status" value="1"/>
</dbReference>
<feature type="domain" description="CBS" evidence="9">
    <location>
        <begin position="376"/>
        <end position="432"/>
    </location>
</feature>
<dbReference type="Gene3D" id="1.20.1080.10">
    <property type="entry name" value="Glycerol uptake facilitator protein"/>
    <property type="match status" value="1"/>
</dbReference>
<evidence type="ECO:0000256" key="2">
    <source>
        <dbReference type="ARBA" id="ARBA00022692"/>
    </source>
</evidence>
<evidence type="ECO:0000256" key="3">
    <source>
        <dbReference type="ARBA" id="ARBA00022989"/>
    </source>
</evidence>
<feature type="transmembrane region" description="Helical" evidence="8">
    <location>
        <begin position="248"/>
        <end position="269"/>
    </location>
</feature>
<evidence type="ECO:0000259" key="9">
    <source>
        <dbReference type="PROSITE" id="PS51371"/>
    </source>
</evidence>
<dbReference type="NCBIfam" id="TIGR00790">
    <property type="entry name" value="fnt"/>
    <property type="match status" value="1"/>
</dbReference>
<organism evidence="10 11">
    <name type="scientific">Shewanella aestuarii</name>
    <dbReference type="NCBI Taxonomy" id="1028752"/>
    <lineage>
        <taxon>Bacteria</taxon>
        <taxon>Pseudomonadati</taxon>
        <taxon>Pseudomonadota</taxon>
        <taxon>Gammaproteobacteria</taxon>
        <taxon>Alteromonadales</taxon>
        <taxon>Shewanellaceae</taxon>
        <taxon>Shewanella</taxon>
    </lineage>
</organism>
<dbReference type="GO" id="GO:0015499">
    <property type="term" value="F:formate transmembrane transporter activity"/>
    <property type="evidence" value="ECO:0007669"/>
    <property type="project" value="UniProtKB-UniRule"/>
</dbReference>